<protein>
    <submittedName>
        <fullName evidence="1">Uncharacterized protein</fullName>
    </submittedName>
</protein>
<dbReference type="PATRIC" id="fig|1158607.3.peg.1612"/>
<gene>
    <name evidence="1" type="ORF">UAU_01643</name>
</gene>
<evidence type="ECO:0000313" key="1">
    <source>
        <dbReference type="EMBL" id="EOH94721.1"/>
    </source>
</evidence>
<reference evidence="1 2" key="1">
    <citation type="submission" date="2013-02" db="EMBL/GenBank/DDBJ databases">
        <title>The Genome Sequence of Enterococcus pallens BAA-351.</title>
        <authorList>
            <consortium name="The Broad Institute Genome Sequencing Platform"/>
            <consortium name="The Broad Institute Genome Sequencing Center for Infectious Disease"/>
            <person name="Earl A.M."/>
            <person name="Gilmore M.S."/>
            <person name="Lebreton F."/>
            <person name="Walker B."/>
            <person name="Young S.K."/>
            <person name="Zeng Q."/>
            <person name="Gargeya S."/>
            <person name="Fitzgerald M."/>
            <person name="Haas B."/>
            <person name="Abouelleil A."/>
            <person name="Alvarado L."/>
            <person name="Arachchi H.M."/>
            <person name="Berlin A.M."/>
            <person name="Chapman S.B."/>
            <person name="Dewar J."/>
            <person name="Goldberg J."/>
            <person name="Griggs A."/>
            <person name="Gujja S."/>
            <person name="Hansen M."/>
            <person name="Howarth C."/>
            <person name="Imamovic A."/>
            <person name="Larimer J."/>
            <person name="McCowan C."/>
            <person name="Murphy C."/>
            <person name="Neiman D."/>
            <person name="Pearson M."/>
            <person name="Priest M."/>
            <person name="Roberts A."/>
            <person name="Saif S."/>
            <person name="Shea T."/>
            <person name="Sisk P."/>
            <person name="Sykes S."/>
            <person name="Wortman J."/>
            <person name="Nusbaum C."/>
            <person name="Birren B."/>
        </authorList>
    </citation>
    <scope>NUCLEOTIDE SEQUENCE [LARGE SCALE GENOMIC DNA]</scope>
    <source>
        <strain evidence="1 2">ATCC BAA-351</strain>
    </source>
</reference>
<dbReference type="EMBL" id="AJAQ01000014">
    <property type="protein sequence ID" value="EOH94721.1"/>
    <property type="molecule type" value="Genomic_DNA"/>
</dbReference>
<accession>R2SPF5</accession>
<evidence type="ECO:0000313" key="2">
    <source>
        <dbReference type="Proteomes" id="UP000013782"/>
    </source>
</evidence>
<dbReference type="AlphaFoldDB" id="R2SPF5"/>
<dbReference type="STRING" id="160454.RV10_GL001707"/>
<dbReference type="HOGENOM" id="CLU_205811_1_0_9"/>
<sequence>MMPFIIVIAALGILSQIVESMINKQAVKEFVIKHLGEIPADEK</sequence>
<dbReference type="Proteomes" id="UP000013782">
    <property type="component" value="Unassembled WGS sequence"/>
</dbReference>
<keyword evidence="2" id="KW-1185">Reference proteome</keyword>
<comment type="caution">
    <text evidence="1">The sequence shown here is derived from an EMBL/GenBank/DDBJ whole genome shotgun (WGS) entry which is preliminary data.</text>
</comment>
<proteinExistence type="predicted"/>
<organism evidence="1 2">
    <name type="scientific">Enterococcus pallens ATCC BAA-351</name>
    <dbReference type="NCBI Taxonomy" id="1158607"/>
    <lineage>
        <taxon>Bacteria</taxon>
        <taxon>Bacillati</taxon>
        <taxon>Bacillota</taxon>
        <taxon>Bacilli</taxon>
        <taxon>Lactobacillales</taxon>
        <taxon>Enterococcaceae</taxon>
        <taxon>Enterococcus</taxon>
    </lineage>
</organism>
<dbReference type="RefSeq" id="WP_010756649.1">
    <property type="nucleotide sequence ID" value="NZ_ASWD01000006.1"/>
</dbReference>
<name>R2SPF5_9ENTE</name>